<protein>
    <recommendedName>
        <fullName evidence="1">RiboL-PSP-HEPN domain-containing protein</fullName>
    </recommendedName>
</protein>
<sequence>MKIKTLEDLEDSLNKHLAWRKKEMMTLKLLIESGDEARITLIRAGIALLCAHFEGFIKDASNDYLSFVSNQNIIYKELQSVFSVMKMHSLIDECAKSSKYSVQNRILKEYDRLSTEIFHVGNSSIIDTHSNPSTKVLKEILLTLGLDTEIFDTKAKYIDASLLSKRHKIVHGERFELEYNDFSVTFDIIMKLLDEYKDVLINAATEEVYKKQE</sequence>
<dbReference type="InterPro" id="IPR041519">
    <property type="entry name" value="HEPN_RiboL-PSP"/>
</dbReference>
<dbReference type="Pfam" id="PF18735">
    <property type="entry name" value="HEPN_RiboL-PSP"/>
    <property type="match status" value="1"/>
</dbReference>
<dbReference type="AlphaFoldDB" id="A0A848ETP6"/>
<dbReference type="Proteomes" id="UP000536773">
    <property type="component" value="Unassembled WGS sequence"/>
</dbReference>
<evidence type="ECO:0000313" key="3">
    <source>
        <dbReference type="Proteomes" id="UP000536773"/>
    </source>
</evidence>
<reference evidence="2 3" key="1">
    <citation type="submission" date="2020-04" db="EMBL/GenBank/DDBJ databases">
        <authorList>
            <person name="Hitch T.C.A."/>
            <person name="Wylensek D."/>
            <person name="Clavel T."/>
        </authorList>
    </citation>
    <scope>NUCLEOTIDE SEQUENCE [LARGE SCALE GENOMIC DNA]</scope>
    <source>
        <strain evidence="2 3">WCA-386-APC-2A</strain>
    </source>
</reference>
<comment type="caution">
    <text evidence="2">The sequence shown here is derived from an EMBL/GenBank/DDBJ whole genome shotgun (WGS) entry which is preliminary data.</text>
</comment>
<accession>A0A848ETP6</accession>
<gene>
    <name evidence="2" type="ORF">HG933_11925</name>
</gene>
<evidence type="ECO:0000313" key="2">
    <source>
        <dbReference type="EMBL" id="NMK40058.1"/>
    </source>
</evidence>
<organism evidence="2 3">
    <name type="scientific">Megasphaera elsdenii</name>
    <dbReference type="NCBI Taxonomy" id="907"/>
    <lineage>
        <taxon>Bacteria</taxon>
        <taxon>Bacillati</taxon>
        <taxon>Bacillota</taxon>
        <taxon>Negativicutes</taxon>
        <taxon>Veillonellales</taxon>
        <taxon>Veillonellaceae</taxon>
        <taxon>Megasphaera</taxon>
    </lineage>
</organism>
<dbReference type="EMBL" id="JABBJH010000034">
    <property type="protein sequence ID" value="NMK40058.1"/>
    <property type="molecule type" value="Genomic_DNA"/>
</dbReference>
<name>A0A848ETP6_MEGEL</name>
<feature type="domain" description="RiboL-PSP-HEPN" evidence="1">
    <location>
        <begin position="16"/>
        <end position="202"/>
    </location>
</feature>
<evidence type="ECO:0000259" key="1">
    <source>
        <dbReference type="Pfam" id="PF18735"/>
    </source>
</evidence>
<dbReference type="RefSeq" id="WP_169014065.1">
    <property type="nucleotide sequence ID" value="NZ_CALDUZ010000015.1"/>
</dbReference>
<proteinExistence type="predicted"/>